<dbReference type="PANTHER" id="PTHR43289">
    <property type="entry name" value="MITOGEN-ACTIVATED PROTEIN KINASE KINASE KINASE 20-RELATED"/>
    <property type="match status" value="1"/>
</dbReference>
<feature type="region of interest" description="Disordered" evidence="7">
    <location>
        <begin position="245"/>
        <end position="266"/>
    </location>
</feature>
<feature type="binding site" evidence="6">
    <location>
        <position position="122"/>
    </location>
    <ligand>
        <name>ATP</name>
        <dbReference type="ChEBI" id="CHEBI:30616"/>
    </ligand>
</feature>
<evidence type="ECO:0000256" key="5">
    <source>
        <dbReference type="PROSITE-ProRule" id="PRU00339"/>
    </source>
</evidence>
<dbReference type="CDD" id="cd14014">
    <property type="entry name" value="STKc_PknB_like"/>
    <property type="match status" value="1"/>
</dbReference>
<dbReference type="InterPro" id="IPR011009">
    <property type="entry name" value="Kinase-like_dom_sf"/>
</dbReference>
<dbReference type="GO" id="GO:0005524">
    <property type="term" value="F:ATP binding"/>
    <property type="evidence" value="ECO:0007669"/>
    <property type="project" value="UniProtKB-UniRule"/>
</dbReference>
<dbReference type="InterPro" id="IPR008271">
    <property type="entry name" value="Ser/Thr_kinase_AS"/>
</dbReference>
<dbReference type="InterPro" id="IPR017441">
    <property type="entry name" value="Protein_kinase_ATP_BS"/>
</dbReference>
<dbReference type="PROSITE" id="PS50005">
    <property type="entry name" value="TPR"/>
    <property type="match status" value="1"/>
</dbReference>
<sequence>MDSVAGKQPTRCLEENTLDALGRGQLSAGERDAAVRHIDACEDCRRLLAALGHAASWTAAQADATAEAPPFLDAAGAESAPPRLTTGSRIGRYTVLHTVGAGGMGVVYAAYDPELDRRVALKLVHRERLPDGAREEAASRLLREAQALARLAHPQVITVFDAGRFDGQVFLTMEFIEGCTLRQWTRAERRTPGAVLELFLQAGRGLAVAHAAGLVHRDFKPDNVLIGKDGRARVTDFGLVRVTAAGATSPDRPEHPVRPLPASEGTRTEAGALLGTPAYMAPELWRGAPADARSDQFAYCVALYEALQGERPFTVADLERQGEPGGREPPRGDRIPSWLQGPLTRGLSGAPEHRYPSMPALLADLERRNTSLRRRRLTLGALGMAAILGAGALALGRRDQAEEMCAHAEERLAGAWDDARRQQLRAAFLATGAPFAGAAWSATEALVERYAKGWVQMHTEACEATHVRGEQSGELLDLRMACLAQRREALRALAGVLASADRAVVERAAQAADRLPSLDECAAIEALTAPARPPRDPAARARIEAARGELADAAAQLAAGRYAESRALAQKIADEAASLSYRPLEAEAWTALALADIQLEDGARAEPSLYRALKAAQASGHQIAAARALLSLAHVHGLMFRRHPQGRVWVELAEATLERIGDAPLESADRLMVLGKLLLDEGHANEAVPHLEQALALQERALGPDDLTVTTTLSRLAKALSNLERYPEALALAQRSLAIQERLLGPDHPDLAASLNAISFILYMSARSAEGIPLTARALAIQERAFGPDHPVLIKTLIALSNLHRDPRDAITLLQRARELQERAVGAEHPEMVYILKNMAISYGELHEVDKQLACAERALPIEEKLLGPDHPDLANTLVVLGQAHDRLGHPEKGLPFLERSLAIAESRPITDSYSIGRSARVSIRGQVADTLWKIGRDRRRARALAAEALEVARGGGSEMARDIAEIEAWLSAHPLPP</sequence>
<evidence type="ECO:0000259" key="8">
    <source>
        <dbReference type="PROSITE" id="PS50011"/>
    </source>
</evidence>
<dbReference type="Gene3D" id="1.25.40.10">
    <property type="entry name" value="Tetratricopeptide repeat domain"/>
    <property type="match status" value="2"/>
</dbReference>
<dbReference type="Proteomes" id="UP000238348">
    <property type="component" value="Chromosome"/>
</dbReference>
<accession>A0A2L0EJD1</accession>
<feature type="region of interest" description="Disordered" evidence="7">
    <location>
        <begin position="319"/>
        <end position="340"/>
    </location>
</feature>
<dbReference type="InterPro" id="IPR011990">
    <property type="entry name" value="TPR-like_helical_dom_sf"/>
</dbReference>
<evidence type="ECO:0000313" key="9">
    <source>
        <dbReference type="EMBL" id="AUX39399.1"/>
    </source>
</evidence>
<dbReference type="PROSITE" id="PS50011">
    <property type="entry name" value="PROTEIN_KINASE_DOM"/>
    <property type="match status" value="1"/>
</dbReference>
<dbReference type="InterPro" id="IPR019734">
    <property type="entry name" value="TPR_rpt"/>
</dbReference>
<dbReference type="PROSITE" id="PS00107">
    <property type="entry name" value="PROTEIN_KINASE_ATP"/>
    <property type="match status" value="1"/>
</dbReference>
<dbReference type="InterPro" id="IPR000719">
    <property type="entry name" value="Prot_kinase_dom"/>
</dbReference>
<dbReference type="GO" id="GO:0004674">
    <property type="term" value="F:protein serine/threonine kinase activity"/>
    <property type="evidence" value="ECO:0007669"/>
    <property type="project" value="UniProtKB-KW"/>
</dbReference>
<gene>
    <name evidence="9" type="primary">pknD</name>
    <name evidence="9" type="ORF">SOCE26_007900</name>
</gene>
<keyword evidence="3 9" id="KW-0418">Kinase</keyword>
<evidence type="ECO:0000313" key="10">
    <source>
        <dbReference type="Proteomes" id="UP000238348"/>
    </source>
</evidence>
<organism evidence="9 10">
    <name type="scientific">Sorangium cellulosum</name>
    <name type="common">Polyangium cellulosum</name>
    <dbReference type="NCBI Taxonomy" id="56"/>
    <lineage>
        <taxon>Bacteria</taxon>
        <taxon>Pseudomonadati</taxon>
        <taxon>Myxococcota</taxon>
        <taxon>Polyangia</taxon>
        <taxon>Polyangiales</taxon>
        <taxon>Polyangiaceae</taxon>
        <taxon>Sorangium</taxon>
    </lineage>
</organism>
<evidence type="ECO:0000256" key="7">
    <source>
        <dbReference type="SAM" id="MobiDB-lite"/>
    </source>
</evidence>
<dbReference type="SUPFAM" id="SSF56112">
    <property type="entry name" value="Protein kinase-like (PK-like)"/>
    <property type="match status" value="1"/>
</dbReference>
<protein>
    <submittedName>
        <fullName evidence="9">Serine/threonine protein kinase</fullName>
    </submittedName>
</protein>
<proteinExistence type="predicted"/>
<keyword evidence="4 6" id="KW-0067">ATP-binding</keyword>
<dbReference type="Pfam" id="PF13374">
    <property type="entry name" value="TPR_10"/>
    <property type="match status" value="3"/>
</dbReference>
<keyword evidence="2 6" id="KW-0547">Nucleotide-binding</keyword>
<dbReference type="PROSITE" id="PS00108">
    <property type="entry name" value="PROTEIN_KINASE_ST"/>
    <property type="match status" value="1"/>
</dbReference>
<dbReference type="EMBL" id="CP012673">
    <property type="protein sequence ID" value="AUX39399.1"/>
    <property type="molecule type" value="Genomic_DNA"/>
</dbReference>
<evidence type="ECO:0000256" key="1">
    <source>
        <dbReference type="ARBA" id="ARBA00022679"/>
    </source>
</evidence>
<keyword evidence="9" id="KW-0723">Serine/threonine-protein kinase</keyword>
<feature type="repeat" description="TPR" evidence="5">
    <location>
        <begin position="668"/>
        <end position="701"/>
    </location>
</feature>
<feature type="compositionally biased region" description="Basic and acidic residues" evidence="7">
    <location>
        <begin position="319"/>
        <end position="334"/>
    </location>
</feature>
<evidence type="ECO:0000256" key="2">
    <source>
        <dbReference type="ARBA" id="ARBA00022741"/>
    </source>
</evidence>
<keyword evidence="5" id="KW-0802">TPR repeat</keyword>
<evidence type="ECO:0000256" key="6">
    <source>
        <dbReference type="PROSITE-ProRule" id="PRU10141"/>
    </source>
</evidence>
<dbReference type="SMART" id="SM00028">
    <property type="entry name" value="TPR"/>
    <property type="match status" value="5"/>
</dbReference>
<dbReference type="SUPFAM" id="SSF48452">
    <property type="entry name" value="TPR-like"/>
    <property type="match status" value="2"/>
</dbReference>
<dbReference type="Gene3D" id="3.30.200.20">
    <property type="entry name" value="Phosphorylase Kinase, domain 1"/>
    <property type="match status" value="1"/>
</dbReference>
<evidence type="ECO:0000256" key="4">
    <source>
        <dbReference type="ARBA" id="ARBA00022840"/>
    </source>
</evidence>
<dbReference type="Gene3D" id="1.10.510.10">
    <property type="entry name" value="Transferase(Phosphotransferase) domain 1"/>
    <property type="match status" value="1"/>
</dbReference>
<feature type="domain" description="Protein kinase" evidence="8">
    <location>
        <begin position="93"/>
        <end position="372"/>
    </location>
</feature>
<dbReference type="PANTHER" id="PTHR43289:SF6">
    <property type="entry name" value="SERINE_THREONINE-PROTEIN KINASE NEKL-3"/>
    <property type="match status" value="1"/>
</dbReference>
<dbReference type="OrthoDB" id="9801841at2"/>
<name>A0A2L0EJD1_SORCE</name>
<dbReference type="AlphaFoldDB" id="A0A2L0EJD1"/>
<keyword evidence="1" id="KW-0808">Transferase</keyword>
<dbReference type="RefSeq" id="WP_159396629.1">
    <property type="nucleotide sequence ID" value="NZ_CP012673.1"/>
</dbReference>
<reference evidence="9 10" key="1">
    <citation type="submission" date="2015-09" db="EMBL/GenBank/DDBJ databases">
        <title>Sorangium comparison.</title>
        <authorList>
            <person name="Zaburannyi N."/>
            <person name="Bunk B."/>
            <person name="Overmann J."/>
            <person name="Mueller R."/>
        </authorList>
    </citation>
    <scope>NUCLEOTIDE SEQUENCE [LARGE SCALE GENOMIC DNA]</scope>
    <source>
        <strain evidence="9 10">So ce26</strain>
    </source>
</reference>
<dbReference type="Pfam" id="PF13424">
    <property type="entry name" value="TPR_12"/>
    <property type="match status" value="1"/>
</dbReference>
<evidence type="ECO:0000256" key="3">
    <source>
        <dbReference type="ARBA" id="ARBA00022777"/>
    </source>
</evidence>
<dbReference type="Pfam" id="PF00069">
    <property type="entry name" value="Pkinase"/>
    <property type="match status" value="1"/>
</dbReference>